<accession>B0E2R3</accession>
<dbReference type="InterPro" id="IPR046700">
    <property type="entry name" value="DUF6570"/>
</dbReference>
<sequence length="115" mass="13110">MKNSLRSRVINESLRKLRGLVTLSPPLEELDEVLAVMFTGPCQPTKKDLQHTPLLVHRKQISKALEWLKLNHSDYFDIRISQENLSQYPLSDAPVTSVNPQVLTTSWDKMANDPS</sequence>
<dbReference type="KEGG" id="lbc:LACBIDRAFT_318602"/>
<dbReference type="GeneID" id="6086137"/>
<reference evidence="2 3" key="1">
    <citation type="journal article" date="2008" name="Nature">
        <title>The genome of Laccaria bicolor provides insights into mycorrhizal symbiosis.</title>
        <authorList>
            <person name="Martin F."/>
            <person name="Aerts A."/>
            <person name="Ahren D."/>
            <person name="Brun A."/>
            <person name="Danchin E.G.J."/>
            <person name="Duchaussoy F."/>
            <person name="Gibon J."/>
            <person name="Kohler A."/>
            <person name="Lindquist E."/>
            <person name="Pereda V."/>
            <person name="Salamov A."/>
            <person name="Shapiro H.J."/>
            <person name="Wuyts J."/>
            <person name="Blaudez D."/>
            <person name="Buee M."/>
            <person name="Brokstein P."/>
            <person name="Canbaeck B."/>
            <person name="Cohen D."/>
            <person name="Courty P.E."/>
            <person name="Coutinho P.M."/>
            <person name="Delaruelle C."/>
            <person name="Detter J.C."/>
            <person name="Deveau A."/>
            <person name="DiFazio S."/>
            <person name="Duplessis S."/>
            <person name="Fraissinet-Tachet L."/>
            <person name="Lucic E."/>
            <person name="Frey-Klett P."/>
            <person name="Fourrey C."/>
            <person name="Feussner I."/>
            <person name="Gay G."/>
            <person name="Grimwood J."/>
            <person name="Hoegger P.J."/>
            <person name="Jain P."/>
            <person name="Kilaru S."/>
            <person name="Labbe J."/>
            <person name="Lin Y.C."/>
            <person name="Legue V."/>
            <person name="Le Tacon F."/>
            <person name="Marmeisse R."/>
            <person name="Melayah D."/>
            <person name="Montanini B."/>
            <person name="Muratet M."/>
            <person name="Nehls U."/>
            <person name="Niculita-Hirzel H."/>
            <person name="Oudot-Le Secq M.P."/>
            <person name="Peter M."/>
            <person name="Quesneville H."/>
            <person name="Rajashekar B."/>
            <person name="Reich M."/>
            <person name="Rouhier N."/>
            <person name="Schmutz J."/>
            <person name="Yin T."/>
            <person name="Chalot M."/>
            <person name="Henrissat B."/>
            <person name="Kuees U."/>
            <person name="Lucas S."/>
            <person name="Van de Peer Y."/>
            <person name="Podila G.K."/>
            <person name="Polle A."/>
            <person name="Pukkila P.J."/>
            <person name="Richardson P.M."/>
            <person name="Rouze P."/>
            <person name="Sanders I.R."/>
            <person name="Stajich J.E."/>
            <person name="Tunlid A."/>
            <person name="Tuskan G."/>
            <person name="Grigoriev I.V."/>
        </authorList>
    </citation>
    <scope>NUCLEOTIDE SEQUENCE [LARGE SCALE GENOMIC DNA]</scope>
    <source>
        <strain evidence="3">S238N-H82 / ATCC MYA-4686</strain>
    </source>
</reference>
<name>B0E2R3_LACBS</name>
<dbReference type="HOGENOM" id="CLU_2109470_0_0_1"/>
<keyword evidence="3" id="KW-1185">Reference proteome</keyword>
<proteinExistence type="predicted"/>
<dbReference type="OrthoDB" id="3221862at2759"/>
<evidence type="ECO:0000259" key="1">
    <source>
        <dbReference type="Pfam" id="PF20209"/>
    </source>
</evidence>
<dbReference type="Proteomes" id="UP000001194">
    <property type="component" value="Unassembled WGS sequence"/>
</dbReference>
<dbReference type="Pfam" id="PF20209">
    <property type="entry name" value="DUF6570"/>
    <property type="match status" value="1"/>
</dbReference>
<evidence type="ECO:0000313" key="2">
    <source>
        <dbReference type="EMBL" id="EDQ98876.1"/>
    </source>
</evidence>
<feature type="domain" description="DUF6570" evidence="1">
    <location>
        <begin position="9"/>
        <end position="85"/>
    </location>
</feature>
<dbReference type="InParanoid" id="B0E2R3"/>
<dbReference type="AlphaFoldDB" id="B0E2R3"/>
<protein>
    <submittedName>
        <fullName evidence="2">Predicted protein</fullName>
    </submittedName>
</protein>
<dbReference type="RefSeq" id="XP_001890486.1">
    <property type="nucleotide sequence ID" value="XM_001890451.1"/>
</dbReference>
<dbReference type="EMBL" id="DS547187">
    <property type="protein sequence ID" value="EDQ98876.1"/>
    <property type="molecule type" value="Genomic_DNA"/>
</dbReference>
<evidence type="ECO:0000313" key="3">
    <source>
        <dbReference type="Proteomes" id="UP000001194"/>
    </source>
</evidence>
<organism evidence="3">
    <name type="scientific">Laccaria bicolor (strain S238N-H82 / ATCC MYA-4686)</name>
    <name type="common">Bicoloured deceiver</name>
    <name type="synonym">Laccaria laccata var. bicolor</name>
    <dbReference type="NCBI Taxonomy" id="486041"/>
    <lineage>
        <taxon>Eukaryota</taxon>
        <taxon>Fungi</taxon>
        <taxon>Dikarya</taxon>
        <taxon>Basidiomycota</taxon>
        <taxon>Agaricomycotina</taxon>
        <taxon>Agaricomycetes</taxon>
        <taxon>Agaricomycetidae</taxon>
        <taxon>Agaricales</taxon>
        <taxon>Agaricineae</taxon>
        <taxon>Hydnangiaceae</taxon>
        <taxon>Laccaria</taxon>
    </lineage>
</organism>
<gene>
    <name evidence="2" type="ORF">LACBIDRAFT_318602</name>
</gene>